<comment type="function">
    <text evidence="7">Catalyzes the synthesis of 5,6-dihydrouridine (D), a modified base found in the D-loop of most tRNAs, via the reduction of the C5-C6 double bond in target uridines.</text>
</comment>
<keyword evidence="4 7" id="KW-0819">tRNA processing</keyword>
<dbReference type="InterPro" id="IPR018517">
    <property type="entry name" value="tRNA_hU_synthase_CS"/>
</dbReference>
<evidence type="ECO:0000256" key="1">
    <source>
        <dbReference type="ARBA" id="ARBA00001917"/>
    </source>
</evidence>
<evidence type="ECO:0000256" key="5">
    <source>
        <dbReference type="ARBA" id="ARBA00022857"/>
    </source>
</evidence>
<reference evidence="12" key="1">
    <citation type="submission" date="2016-10" db="EMBL/GenBank/DDBJ databases">
        <authorList>
            <person name="Varghese N."/>
            <person name="Submissions S."/>
        </authorList>
    </citation>
    <scope>NUCLEOTIDE SEQUENCE [LARGE SCALE GENOMIC DNA]</scope>
    <source>
        <strain evidence="12">M83</strain>
    </source>
</reference>
<dbReference type="Pfam" id="PF01207">
    <property type="entry name" value="Dus"/>
    <property type="match status" value="1"/>
</dbReference>
<dbReference type="PIRSF" id="PIRSF006621">
    <property type="entry name" value="Dus"/>
    <property type="match status" value="1"/>
</dbReference>
<evidence type="ECO:0000256" key="2">
    <source>
        <dbReference type="ARBA" id="ARBA00022630"/>
    </source>
</evidence>
<sequence>MKIYLAPLEGLTDYTLRNPFEEVYGQGKVDKYFTPFISPNSSERFLTKEMRDIDRLNNTNKNVIPQVMTNSSKDFIWTIKKLYEEFGYKEINLNAGCPSGTVVSKGKGSGFLGDLDRMEKFFYETFSDSFILDNDIKISVKTRIGLNDSEHWPDILEIYNKFKLEELIVHPRIRSDFYKNDVNLEAFNLALKESTNKIVYNGDIFTRTDFLEFKERFPECDAIMLGRGLIADPALIDVLKAKDPVEFKRDLEYDKERLAKFHKRVLEERLKIMSGDKHAIHRMKEMWCYMEYVLDDKKDLKLVKKSQKMEEYKLAVKVLLNNTNIEEKEHISFWKKH</sequence>
<evidence type="ECO:0000256" key="9">
    <source>
        <dbReference type="PIRSR" id="PIRSR006621-2"/>
    </source>
</evidence>
<keyword evidence="12" id="KW-1185">Reference proteome</keyword>
<dbReference type="RefSeq" id="WP_074521598.1">
    <property type="nucleotide sequence ID" value="NZ_FNHZ01000004.1"/>
</dbReference>
<dbReference type="AlphaFoldDB" id="A0A1G9XDU6"/>
<dbReference type="OrthoDB" id="9764501at2"/>
<gene>
    <name evidence="11" type="ORF">SAMN05216544_1460</name>
</gene>
<feature type="binding site" evidence="9">
    <location>
        <position position="170"/>
    </location>
    <ligand>
        <name>FMN</name>
        <dbReference type="ChEBI" id="CHEBI:58210"/>
    </ligand>
</feature>
<name>A0A1G9XDU6_9FIRM</name>
<evidence type="ECO:0000256" key="7">
    <source>
        <dbReference type="PIRNR" id="PIRNR006621"/>
    </source>
</evidence>
<dbReference type="GO" id="GO:0017150">
    <property type="term" value="F:tRNA dihydrouridine synthase activity"/>
    <property type="evidence" value="ECO:0007669"/>
    <property type="project" value="InterPro"/>
</dbReference>
<proteinExistence type="inferred from homology"/>
<dbReference type="Gene3D" id="3.20.20.70">
    <property type="entry name" value="Aldolase class I"/>
    <property type="match status" value="1"/>
</dbReference>
<dbReference type="InterPro" id="IPR001269">
    <property type="entry name" value="DUS_fam"/>
</dbReference>
<dbReference type="EC" id="1.3.1.-" evidence="7"/>
<evidence type="ECO:0000256" key="4">
    <source>
        <dbReference type="ARBA" id="ARBA00022694"/>
    </source>
</evidence>
<keyword evidence="6 7" id="KW-0560">Oxidoreductase</keyword>
<dbReference type="Proteomes" id="UP000187651">
    <property type="component" value="Unassembled WGS sequence"/>
</dbReference>
<keyword evidence="3 7" id="KW-0288">FMN</keyword>
<feature type="binding site" evidence="9">
    <location>
        <position position="66"/>
    </location>
    <ligand>
        <name>FMN</name>
        <dbReference type="ChEBI" id="CHEBI:58210"/>
    </ligand>
</feature>
<keyword evidence="9" id="KW-0547">Nucleotide-binding</keyword>
<keyword evidence="5" id="KW-0521">NADP</keyword>
<evidence type="ECO:0000313" key="11">
    <source>
        <dbReference type="EMBL" id="SDM94857.1"/>
    </source>
</evidence>
<feature type="binding site" evidence="9">
    <location>
        <begin position="226"/>
        <end position="227"/>
    </location>
    <ligand>
        <name>FMN</name>
        <dbReference type="ChEBI" id="CHEBI:58210"/>
    </ligand>
</feature>
<dbReference type="GO" id="GO:0050660">
    <property type="term" value="F:flavin adenine dinucleotide binding"/>
    <property type="evidence" value="ECO:0007669"/>
    <property type="project" value="InterPro"/>
</dbReference>
<dbReference type="InterPro" id="IPR013785">
    <property type="entry name" value="Aldolase_TIM"/>
</dbReference>
<accession>A0A1G9XDU6</accession>
<evidence type="ECO:0000313" key="12">
    <source>
        <dbReference type="Proteomes" id="UP000187651"/>
    </source>
</evidence>
<keyword evidence="2 7" id="KW-0285">Flavoprotein</keyword>
<dbReference type="PANTHER" id="PTHR45846">
    <property type="entry name" value="TRNA-DIHYDROURIDINE(47) SYNTHASE [NAD(P)(+)]-LIKE"/>
    <property type="match status" value="1"/>
</dbReference>
<protein>
    <recommendedName>
        <fullName evidence="7">tRNA-dihydrouridine synthase</fullName>
        <ecNumber evidence="7">1.3.1.-</ecNumber>
    </recommendedName>
</protein>
<comment type="cofactor">
    <cofactor evidence="1 7 9">
        <name>FMN</name>
        <dbReference type="ChEBI" id="CHEBI:58210"/>
    </cofactor>
</comment>
<dbReference type="PROSITE" id="PS01136">
    <property type="entry name" value="UPF0034"/>
    <property type="match status" value="1"/>
</dbReference>
<feature type="active site" description="Proton donor" evidence="8">
    <location>
        <position position="97"/>
    </location>
</feature>
<dbReference type="EMBL" id="FNHZ01000004">
    <property type="protein sequence ID" value="SDM94857.1"/>
    <property type="molecule type" value="Genomic_DNA"/>
</dbReference>
<evidence type="ECO:0000256" key="6">
    <source>
        <dbReference type="ARBA" id="ARBA00023002"/>
    </source>
</evidence>
<feature type="domain" description="DUS-like FMN-binding" evidence="10">
    <location>
        <begin position="5"/>
        <end position="300"/>
    </location>
</feature>
<evidence type="ECO:0000256" key="8">
    <source>
        <dbReference type="PIRSR" id="PIRSR006621-1"/>
    </source>
</evidence>
<evidence type="ECO:0000259" key="10">
    <source>
        <dbReference type="Pfam" id="PF01207"/>
    </source>
</evidence>
<organism evidence="11 12">
    <name type="scientific">Lachnospira pectinoschiza</name>
    <dbReference type="NCBI Taxonomy" id="28052"/>
    <lineage>
        <taxon>Bacteria</taxon>
        <taxon>Bacillati</taxon>
        <taxon>Bacillota</taxon>
        <taxon>Clostridia</taxon>
        <taxon>Lachnospirales</taxon>
        <taxon>Lachnospiraceae</taxon>
        <taxon>Lachnospira</taxon>
    </lineage>
</organism>
<comment type="similarity">
    <text evidence="7">Belongs to the dus family.</text>
</comment>
<dbReference type="PANTHER" id="PTHR45846:SF1">
    <property type="entry name" value="TRNA-DIHYDROURIDINE(47) SYNTHASE [NAD(P)(+)]-LIKE"/>
    <property type="match status" value="1"/>
</dbReference>
<feature type="binding site" evidence="9">
    <location>
        <position position="141"/>
    </location>
    <ligand>
        <name>FMN</name>
        <dbReference type="ChEBI" id="CHEBI:58210"/>
    </ligand>
</feature>
<dbReference type="GO" id="GO:0003723">
    <property type="term" value="F:RNA binding"/>
    <property type="evidence" value="ECO:0007669"/>
    <property type="project" value="TreeGrafter"/>
</dbReference>
<dbReference type="InterPro" id="IPR035587">
    <property type="entry name" value="DUS-like_FMN-bd"/>
</dbReference>
<evidence type="ECO:0000256" key="3">
    <source>
        <dbReference type="ARBA" id="ARBA00022643"/>
    </source>
</evidence>
<dbReference type="SUPFAM" id="SSF51395">
    <property type="entry name" value="FMN-linked oxidoreductases"/>
    <property type="match status" value="1"/>
</dbReference>
<dbReference type="CDD" id="cd02801">
    <property type="entry name" value="DUS_like_FMN"/>
    <property type="match status" value="1"/>
</dbReference>